<reference evidence="2" key="1">
    <citation type="submission" date="2020-10" db="EMBL/GenBank/DDBJ databases">
        <authorList>
            <person name="Gilroy R."/>
        </authorList>
    </citation>
    <scope>NUCLEOTIDE SEQUENCE</scope>
    <source>
        <strain evidence="2">6276</strain>
    </source>
</reference>
<dbReference type="Pfam" id="PF00535">
    <property type="entry name" value="Glycos_transf_2"/>
    <property type="match status" value="1"/>
</dbReference>
<feature type="domain" description="Glycosyltransferase 2-like" evidence="1">
    <location>
        <begin position="4"/>
        <end position="148"/>
    </location>
</feature>
<dbReference type="GO" id="GO:0016758">
    <property type="term" value="F:hexosyltransferase activity"/>
    <property type="evidence" value="ECO:0007669"/>
    <property type="project" value="UniProtKB-ARBA"/>
</dbReference>
<protein>
    <submittedName>
        <fullName evidence="2">Glycosyltransferase family 2 protein</fullName>
    </submittedName>
</protein>
<dbReference type="EMBL" id="DVIU01000051">
    <property type="protein sequence ID" value="HIS35509.1"/>
    <property type="molecule type" value="Genomic_DNA"/>
</dbReference>
<proteinExistence type="predicted"/>
<dbReference type="PANTHER" id="PTHR22916">
    <property type="entry name" value="GLYCOSYLTRANSFERASE"/>
    <property type="match status" value="1"/>
</dbReference>
<evidence type="ECO:0000313" key="3">
    <source>
        <dbReference type="Proteomes" id="UP000823928"/>
    </source>
</evidence>
<dbReference type="InterPro" id="IPR029044">
    <property type="entry name" value="Nucleotide-diphossugar_trans"/>
</dbReference>
<gene>
    <name evidence="2" type="ORF">IAC10_02610</name>
</gene>
<dbReference type="SUPFAM" id="SSF53448">
    <property type="entry name" value="Nucleotide-diphospho-sugar transferases"/>
    <property type="match status" value="1"/>
</dbReference>
<reference evidence="2" key="2">
    <citation type="journal article" date="2021" name="PeerJ">
        <title>Extensive microbial diversity within the chicken gut microbiome revealed by metagenomics and culture.</title>
        <authorList>
            <person name="Gilroy R."/>
            <person name="Ravi A."/>
            <person name="Getino M."/>
            <person name="Pursley I."/>
            <person name="Horton D.L."/>
            <person name="Alikhan N.F."/>
            <person name="Baker D."/>
            <person name="Gharbi K."/>
            <person name="Hall N."/>
            <person name="Watson M."/>
            <person name="Adriaenssens E.M."/>
            <person name="Foster-Nyarko E."/>
            <person name="Jarju S."/>
            <person name="Secka A."/>
            <person name="Antonio M."/>
            <person name="Oren A."/>
            <person name="Chaudhuri R.R."/>
            <person name="La Ragione R."/>
            <person name="Hildebrand F."/>
            <person name="Pallen M.J."/>
        </authorList>
    </citation>
    <scope>NUCLEOTIDE SEQUENCE</scope>
    <source>
        <strain evidence="2">6276</strain>
    </source>
</reference>
<accession>A0A9D1JMG9</accession>
<comment type="caution">
    <text evidence="2">The sequence shown here is derived from an EMBL/GenBank/DDBJ whole genome shotgun (WGS) entry which is preliminary data.</text>
</comment>
<dbReference type="PANTHER" id="PTHR22916:SF3">
    <property type="entry name" value="UDP-GLCNAC:BETAGAL BETA-1,3-N-ACETYLGLUCOSAMINYLTRANSFERASE-LIKE PROTEIN 1"/>
    <property type="match status" value="1"/>
</dbReference>
<name>A0A9D1JMG9_9BACT</name>
<dbReference type="CDD" id="cd00761">
    <property type="entry name" value="Glyco_tranf_GTA_type"/>
    <property type="match status" value="1"/>
</dbReference>
<dbReference type="Proteomes" id="UP000823928">
    <property type="component" value="Unassembled WGS sequence"/>
</dbReference>
<dbReference type="AlphaFoldDB" id="A0A9D1JMG9"/>
<dbReference type="InterPro" id="IPR001173">
    <property type="entry name" value="Glyco_trans_2-like"/>
</dbReference>
<organism evidence="2 3">
    <name type="scientific">Candidatus Scatousia excrementigallinarum</name>
    <dbReference type="NCBI Taxonomy" id="2840935"/>
    <lineage>
        <taxon>Bacteria</taxon>
        <taxon>Candidatus Scatousia</taxon>
    </lineage>
</organism>
<evidence type="ECO:0000259" key="1">
    <source>
        <dbReference type="Pfam" id="PF00535"/>
    </source>
</evidence>
<evidence type="ECO:0000313" key="2">
    <source>
        <dbReference type="EMBL" id="HIS35509.1"/>
    </source>
</evidence>
<sequence>MKISVCIPCYNVENYIGECLESLLNQTLKEIEIICVDDCSTDRTLAILTRYAKCHNNIKVYRNLFNSKLIQTRKVALSHAFGNYIMFVDSDDILERNACEIAYNAIVKNNSDIVEFNCKQIDINGKEINEDKSYCNLIEGKLAGDAIFENFKNNKIGQMLWNKIYKSDIIKSAYLQISFSRLYYKEDVFLTSIIYNNIKSYYGIPDKLYKYRLHSGQSRASNITLEQFKDRCKCADIISDMIKCFYSQSDLTLLQLQMIKSKMNNWLKNSNLEELLKHKGEDGFDDYLTVFINAWINNELYDRLQYINNEDIKDIYYTQLRLVLECLHTIYEQCGSEVIKDNQAAQNLCNRFSACKKYNIDSIVKNINNDIDWRS</sequence>
<dbReference type="Gene3D" id="3.90.550.10">
    <property type="entry name" value="Spore Coat Polysaccharide Biosynthesis Protein SpsA, Chain A"/>
    <property type="match status" value="1"/>
</dbReference>